<evidence type="ECO:0000313" key="2">
    <source>
        <dbReference type="EMBL" id="KAF0913214.1"/>
    </source>
</evidence>
<evidence type="ECO:0000313" key="3">
    <source>
        <dbReference type="Proteomes" id="UP000479710"/>
    </source>
</evidence>
<sequence length="80" mass="8894">METKTDRVVKNGEGEGVAEDRDGTGGEERRWRMMSEGAAETARHTVREEGMAEDRDGTGGEERRWRTTSKGAAETARHTL</sequence>
<dbReference type="Proteomes" id="UP000479710">
    <property type="component" value="Unassembled WGS sequence"/>
</dbReference>
<keyword evidence="3" id="KW-1185">Reference proteome</keyword>
<feature type="region of interest" description="Disordered" evidence="1">
    <location>
        <begin position="1"/>
        <end position="80"/>
    </location>
</feature>
<feature type="compositionally biased region" description="Basic and acidic residues" evidence="1">
    <location>
        <begin position="1"/>
        <end position="33"/>
    </location>
</feature>
<comment type="caution">
    <text evidence="2">The sequence shown here is derived from an EMBL/GenBank/DDBJ whole genome shotgun (WGS) entry which is preliminary data.</text>
</comment>
<reference evidence="2 3" key="1">
    <citation type="submission" date="2019-11" db="EMBL/GenBank/DDBJ databases">
        <title>Whole genome sequence of Oryza granulata.</title>
        <authorList>
            <person name="Li W."/>
        </authorList>
    </citation>
    <scope>NUCLEOTIDE SEQUENCE [LARGE SCALE GENOMIC DNA]</scope>
    <source>
        <strain evidence="3">cv. Menghai</strain>
        <tissue evidence="2">Leaf</tissue>
    </source>
</reference>
<name>A0A6G1DM91_9ORYZ</name>
<evidence type="ECO:0000256" key="1">
    <source>
        <dbReference type="SAM" id="MobiDB-lite"/>
    </source>
</evidence>
<feature type="compositionally biased region" description="Basic and acidic residues" evidence="1">
    <location>
        <begin position="41"/>
        <end position="65"/>
    </location>
</feature>
<accession>A0A6G1DM91</accession>
<proteinExistence type="predicted"/>
<organism evidence="2 3">
    <name type="scientific">Oryza meyeriana var. granulata</name>
    <dbReference type="NCBI Taxonomy" id="110450"/>
    <lineage>
        <taxon>Eukaryota</taxon>
        <taxon>Viridiplantae</taxon>
        <taxon>Streptophyta</taxon>
        <taxon>Embryophyta</taxon>
        <taxon>Tracheophyta</taxon>
        <taxon>Spermatophyta</taxon>
        <taxon>Magnoliopsida</taxon>
        <taxon>Liliopsida</taxon>
        <taxon>Poales</taxon>
        <taxon>Poaceae</taxon>
        <taxon>BOP clade</taxon>
        <taxon>Oryzoideae</taxon>
        <taxon>Oryzeae</taxon>
        <taxon>Oryzinae</taxon>
        <taxon>Oryza</taxon>
        <taxon>Oryza meyeriana</taxon>
    </lineage>
</organism>
<gene>
    <name evidence="2" type="ORF">E2562_020377</name>
</gene>
<protein>
    <submittedName>
        <fullName evidence="2">Uncharacterized protein</fullName>
    </submittedName>
</protein>
<dbReference type="EMBL" id="SPHZ02000006">
    <property type="protein sequence ID" value="KAF0913214.1"/>
    <property type="molecule type" value="Genomic_DNA"/>
</dbReference>
<dbReference type="AlphaFoldDB" id="A0A6G1DM91"/>